<gene>
    <name evidence="1" type="ORF">BBH99_16275</name>
</gene>
<sequence>MKEGECRLVMQKEYMVEAQDIMRQDTLKEYISMKNVVTTTEVVVMVMGITGKNKKSTEIFSAFCFVSL</sequence>
<dbReference type="Proteomes" id="UP000093508">
    <property type="component" value="Unassembled WGS sequence"/>
</dbReference>
<comment type="caution">
    <text evidence="1">The sequence shown here is derived from an EMBL/GenBank/DDBJ whole genome shotgun (WGS) entry which is preliminary data.</text>
</comment>
<keyword evidence="2" id="KW-1185">Reference proteome</keyword>
<evidence type="ECO:0000313" key="1">
    <source>
        <dbReference type="EMBL" id="OCA80241.1"/>
    </source>
</evidence>
<protein>
    <submittedName>
        <fullName evidence="1">Uncharacterized protein</fullName>
    </submittedName>
</protein>
<organism evidence="1 2">
    <name type="scientific">Chryseobacterium contaminans</name>
    <dbReference type="NCBI Taxonomy" id="1423959"/>
    <lineage>
        <taxon>Bacteria</taxon>
        <taxon>Pseudomonadati</taxon>
        <taxon>Bacteroidota</taxon>
        <taxon>Flavobacteriia</taxon>
        <taxon>Flavobacteriales</taxon>
        <taxon>Weeksellaceae</taxon>
        <taxon>Chryseobacterium group</taxon>
        <taxon>Chryseobacterium</taxon>
    </lineage>
</organism>
<evidence type="ECO:0000313" key="2">
    <source>
        <dbReference type="Proteomes" id="UP000093508"/>
    </source>
</evidence>
<proteinExistence type="predicted"/>
<dbReference type="RefSeq" id="WP_066691379.1">
    <property type="nucleotide sequence ID" value="NZ_MAYF01000018.1"/>
</dbReference>
<accession>A0ABX2X9Z1</accession>
<name>A0ABX2X9Z1_9FLAO</name>
<reference evidence="1 2" key="1">
    <citation type="submission" date="2016-07" db="EMBL/GenBank/DDBJ databases">
        <authorList>
            <person name="Jeong J.-J."/>
            <person name="Kim D.W."/>
            <person name="Sang M.K."/>
            <person name="Choi I.-G."/>
            <person name="Kim K.D."/>
        </authorList>
    </citation>
    <scope>NUCLEOTIDE SEQUENCE [LARGE SCALE GENOMIC DNA]</scope>
    <source>
        <strain evidence="1 2">C-26</strain>
    </source>
</reference>
<dbReference type="EMBL" id="MAYF01000018">
    <property type="protein sequence ID" value="OCA80241.1"/>
    <property type="molecule type" value="Genomic_DNA"/>
</dbReference>